<gene>
    <name evidence="3" type="ORF">FPZ47_15470</name>
</gene>
<keyword evidence="4" id="KW-1185">Reference proteome</keyword>
<proteinExistence type="inferred from homology"/>
<evidence type="ECO:0000313" key="4">
    <source>
        <dbReference type="Proteomes" id="UP000320513"/>
    </source>
</evidence>
<comment type="similarity">
    <text evidence="1">Belongs to the short-chain dehydrogenases/reductases (SDR) family.</text>
</comment>
<dbReference type="PRINTS" id="PR00080">
    <property type="entry name" value="SDRFAMILY"/>
</dbReference>
<evidence type="ECO:0000313" key="3">
    <source>
        <dbReference type="EMBL" id="TVS87646.1"/>
    </source>
</evidence>
<dbReference type="InterPro" id="IPR036291">
    <property type="entry name" value="NAD(P)-bd_dom_sf"/>
</dbReference>
<dbReference type="SUPFAM" id="SSF51735">
    <property type="entry name" value="NAD(P)-binding Rossmann-fold domains"/>
    <property type="match status" value="1"/>
</dbReference>
<dbReference type="InterPro" id="IPR002347">
    <property type="entry name" value="SDR_fam"/>
</dbReference>
<name>A0A557XP48_9MYCO</name>
<reference evidence="3 4" key="1">
    <citation type="submission" date="2019-07" db="EMBL/GenBank/DDBJ databases">
        <title>New Mycobacterium species.</title>
        <authorList>
            <person name="Tortoli E."/>
            <person name="Ghielmetti G."/>
            <person name="Friedel U."/>
            <person name="Trovato A."/>
        </authorList>
    </citation>
    <scope>NUCLEOTIDE SEQUENCE [LARGE SCALE GENOMIC DNA]</scope>
    <source>
        <strain evidence="3 4">16-83</strain>
    </source>
</reference>
<dbReference type="Gene3D" id="3.40.50.720">
    <property type="entry name" value="NAD(P)-binding Rossmann-like Domain"/>
    <property type="match status" value="1"/>
</dbReference>
<dbReference type="CDD" id="cd05233">
    <property type="entry name" value="SDR_c"/>
    <property type="match status" value="1"/>
</dbReference>
<comment type="caution">
    <text evidence="3">The sequence shown here is derived from an EMBL/GenBank/DDBJ whole genome shotgun (WGS) entry which is preliminary data.</text>
</comment>
<evidence type="ECO:0000256" key="2">
    <source>
        <dbReference type="ARBA" id="ARBA00023002"/>
    </source>
</evidence>
<dbReference type="Pfam" id="PF13561">
    <property type="entry name" value="adh_short_C2"/>
    <property type="match status" value="1"/>
</dbReference>
<dbReference type="OrthoDB" id="9775296at2"/>
<evidence type="ECO:0000256" key="1">
    <source>
        <dbReference type="ARBA" id="ARBA00006484"/>
    </source>
</evidence>
<accession>A0A557XP48</accession>
<keyword evidence="2" id="KW-0560">Oxidoreductase</keyword>
<dbReference type="GO" id="GO:0016491">
    <property type="term" value="F:oxidoreductase activity"/>
    <property type="evidence" value="ECO:0007669"/>
    <property type="project" value="UniProtKB-KW"/>
</dbReference>
<dbReference type="AlphaFoldDB" id="A0A557XP48"/>
<dbReference type="Proteomes" id="UP000320513">
    <property type="component" value="Unassembled WGS sequence"/>
</dbReference>
<dbReference type="PRINTS" id="PR00081">
    <property type="entry name" value="GDHRDH"/>
</dbReference>
<sequence length="229" mass="24473">MSAKGLRSSPVHVARRNPHCPTERCSLLRISPDEAAVSGVINAAVDRYGRLDVVVANAGGANIGAWPEEPVEQWRELIDINLHGTMLTCRTAWPHLVATRGNIVVISSLSAWMGVGAHEMERMGGFQPSAAYQASKAGIEGLATHLAGRGGEHGLRVNVVRPGRILTDKWQGFLGEDGLFWSHYQNIQLLKRHGRAEDVAAAVAFLASDEAAFITAAVLDVDGGAVAKL</sequence>
<protein>
    <submittedName>
        <fullName evidence="3">SDR family oxidoreductase</fullName>
    </submittedName>
</protein>
<dbReference type="PANTHER" id="PTHR24321">
    <property type="entry name" value="DEHYDROGENASES, SHORT CHAIN"/>
    <property type="match status" value="1"/>
</dbReference>
<dbReference type="EMBL" id="VMQU01000063">
    <property type="protein sequence ID" value="TVS87646.1"/>
    <property type="molecule type" value="Genomic_DNA"/>
</dbReference>
<dbReference type="PANTHER" id="PTHR24321:SF14">
    <property type="entry name" value="SHORT-CHAIN TYPE DEHYDROGENASE_REDUCTASE BLR2146-RELATED"/>
    <property type="match status" value="1"/>
</dbReference>
<organism evidence="3 4">
    <name type="scientific">Mycobacterium helveticum</name>
    <dbReference type="NCBI Taxonomy" id="2592811"/>
    <lineage>
        <taxon>Bacteria</taxon>
        <taxon>Bacillati</taxon>
        <taxon>Actinomycetota</taxon>
        <taxon>Actinomycetes</taxon>
        <taxon>Mycobacteriales</taxon>
        <taxon>Mycobacteriaceae</taxon>
        <taxon>Mycobacterium</taxon>
    </lineage>
</organism>